<keyword evidence="5 8" id="KW-0687">Ribonucleoprotein</keyword>
<feature type="region of interest" description="Disordered" evidence="7">
    <location>
        <begin position="126"/>
        <end position="196"/>
    </location>
</feature>
<feature type="compositionally biased region" description="Acidic residues" evidence="7">
    <location>
        <begin position="315"/>
        <end position="324"/>
    </location>
</feature>
<evidence type="ECO:0000256" key="5">
    <source>
        <dbReference type="ARBA" id="ARBA00023274"/>
    </source>
</evidence>
<accession>A0A7J6MIE3</accession>
<gene>
    <name evidence="8" type="primary">MPHOSPH10</name>
    <name evidence="8" type="ORF">FOZ61_005410</name>
</gene>
<dbReference type="GO" id="GO:0005732">
    <property type="term" value="C:sno(s)RNA-containing ribonucleoprotein complex"/>
    <property type="evidence" value="ECO:0007669"/>
    <property type="project" value="InterPro"/>
</dbReference>
<dbReference type="SMART" id="SM00567">
    <property type="entry name" value="EZ_HEAT"/>
    <property type="match status" value="5"/>
</dbReference>
<feature type="compositionally biased region" description="Acidic residues" evidence="7">
    <location>
        <begin position="158"/>
        <end position="172"/>
    </location>
</feature>
<feature type="compositionally biased region" description="Polar residues" evidence="7">
    <location>
        <begin position="405"/>
        <end position="415"/>
    </location>
</feature>
<comment type="caution">
    <text evidence="8">The sequence shown here is derived from an EMBL/GenBank/DDBJ whole genome shotgun (WGS) entry which is preliminary data.</text>
</comment>
<comment type="similarity">
    <text evidence="6">Belongs to the MPP10 family.</text>
</comment>
<dbReference type="InterPro" id="IPR012173">
    <property type="entry name" value="Mpp10"/>
</dbReference>
<keyword evidence="4" id="KW-0539">Nucleus</keyword>
<feature type="compositionally biased region" description="Acidic residues" evidence="7">
    <location>
        <begin position="229"/>
        <end position="246"/>
    </location>
</feature>
<dbReference type="GO" id="GO:0034457">
    <property type="term" value="C:Mpp10 complex"/>
    <property type="evidence" value="ECO:0007669"/>
    <property type="project" value="InterPro"/>
</dbReference>
<feature type="compositionally biased region" description="Basic and acidic residues" evidence="7">
    <location>
        <begin position="645"/>
        <end position="678"/>
    </location>
</feature>
<reference evidence="8 9" key="1">
    <citation type="submission" date="2020-04" db="EMBL/GenBank/DDBJ databases">
        <title>Perkinsus olseni comparative genomics.</title>
        <authorList>
            <person name="Bogema D.R."/>
        </authorList>
    </citation>
    <scope>NUCLEOTIDE SEQUENCE [LARGE SCALE GENOMIC DNA]</scope>
    <source>
        <strain evidence="8">ATCC PRA-179</strain>
    </source>
</reference>
<keyword evidence="2" id="KW-0690">Ribosome biogenesis</keyword>
<evidence type="ECO:0000256" key="1">
    <source>
        <dbReference type="ARBA" id="ARBA00004604"/>
    </source>
</evidence>
<dbReference type="EMBL" id="JABAHT010000003">
    <property type="protein sequence ID" value="KAF4671187.1"/>
    <property type="molecule type" value="Genomic_DNA"/>
</dbReference>
<proteinExistence type="inferred from homology"/>
<dbReference type="OrthoDB" id="421002at2759"/>
<dbReference type="InterPro" id="IPR004155">
    <property type="entry name" value="PBS_lyase_HEAT"/>
</dbReference>
<feature type="region of interest" description="Disordered" evidence="7">
    <location>
        <begin position="219"/>
        <end position="415"/>
    </location>
</feature>
<evidence type="ECO:0000256" key="4">
    <source>
        <dbReference type="ARBA" id="ARBA00023242"/>
    </source>
</evidence>
<evidence type="ECO:0000256" key="3">
    <source>
        <dbReference type="ARBA" id="ARBA00022552"/>
    </source>
</evidence>
<dbReference type="AlphaFoldDB" id="A0A7J6MIE3"/>
<evidence type="ECO:0000313" key="9">
    <source>
        <dbReference type="Proteomes" id="UP000570595"/>
    </source>
</evidence>
<comment type="subcellular location">
    <subcellularLocation>
        <location evidence="1">Nucleus</location>
        <location evidence="1">Nucleolus</location>
    </subcellularLocation>
</comment>
<dbReference type="InterPro" id="IPR016024">
    <property type="entry name" value="ARM-type_fold"/>
</dbReference>
<dbReference type="Pfam" id="PF04006">
    <property type="entry name" value="Mpp10"/>
    <property type="match status" value="1"/>
</dbReference>
<feature type="compositionally biased region" description="Basic residues" evidence="7">
    <location>
        <begin position="623"/>
        <end position="632"/>
    </location>
</feature>
<name>A0A7J6MIE3_PEROL</name>
<feature type="compositionally biased region" description="Acidic residues" evidence="7">
    <location>
        <begin position="336"/>
        <end position="347"/>
    </location>
</feature>
<organism evidence="8 9">
    <name type="scientific">Perkinsus olseni</name>
    <name type="common">Perkinsus atlanticus</name>
    <dbReference type="NCBI Taxonomy" id="32597"/>
    <lineage>
        <taxon>Eukaryota</taxon>
        <taxon>Sar</taxon>
        <taxon>Alveolata</taxon>
        <taxon>Perkinsozoa</taxon>
        <taxon>Perkinsea</taxon>
        <taxon>Perkinsida</taxon>
        <taxon>Perkinsidae</taxon>
        <taxon>Perkinsus</taxon>
    </lineage>
</organism>
<evidence type="ECO:0000313" key="8">
    <source>
        <dbReference type="EMBL" id="KAF4671187.1"/>
    </source>
</evidence>
<dbReference type="SUPFAM" id="SSF48371">
    <property type="entry name" value="ARM repeat"/>
    <property type="match status" value="1"/>
</dbReference>
<keyword evidence="3" id="KW-0698">rRNA processing</keyword>
<dbReference type="InterPro" id="IPR011989">
    <property type="entry name" value="ARM-like"/>
</dbReference>
<dbReference type="PANTHER" id="PTHR17039:SF0">
    <property type="entry name" value="U3 SMALL NUCLEOLAR RIBONUCLEOPROTEIN PROTEIN MPP10"/>
    <property type="match status" value="1"/>
</dbReference>
<feature type="region of interest" description="Disordered" evidence="7">
    <location>
        <begin position="433"/>
        <end position="452"/>
    </location>
</feature>
<dbReference type="GO" id="GO:0032040">
    <property type="term" value="C:small-subunit processome"/>
    <property type="evidence" value="ECO:0007669"/>
    <property type="project" value="TreeGrafter"/>
</dbReference>
<dbReference type="PANTHER" id="PTHR17039">
    <property type="entry name" value="U3 SMALL NUCLEOLAR RIBONUCLEOPROTEIN PROTEIN MPP10"/>
    <property type="match status" value="1"/>
</dbReference>
<dbReference type="Proteomes" id="UP000570595">
    <property type="component" value="Unassembled WGS sequence"/>
</dbReference>
<feature type="compositionally biased region" description="Acidic residues" evidence="7">
    <location>
        <begin position="290"/>
        <end position="306"/>
    </location>
</feature>
<evidence type="ECO:0000256" key="2">
    <source>
        <dbReference type="ARBA" id="ARBA00022517"/>
    </source>
</evidence>
<sequence length="1056" mass="116863">MATTSEQTADVGVADLGQQPAWIRQVDQVCSALIGAPENLYDDDKCRLVYDEASAAAQEFYALLAKTEEVDGALGALENLVVDGLDLDQIWQEIDNQQKPLEKILKKKMKFLEKLNGADGIQLLPDAEAGEVSDASTASENEEDVDMASEASSALASDQEDEEGEGEQEPAEGGEKGRRGNQTVRAGPKSSAVDEGLFKLSDMNDFLEMEDKKDAEIAARHKAGKKAGDEDEDDEDEDWGEDDEFMDLEKPIGDDDSEDVDVDKLMYSDFFDAPEEGEEAAVVKPRDGEVEGSSDDDEGEDEEEAEGGLGFPEGENLEDEEEAALEQQLKEMQGDLGEEEEEEESEDEAKQAFAGEEKEQGGPSVAEDSRRSETSALKKRIADMENEIEEMEREQLDEKHWTMTGEATGSSRPLNSLLEQHIDLPFSKLAARRAEKQWEEGEEDEDELTQAAPGAFKIDVDAIIRQRVADETYDDVIKRSEEEVMRLKDSQQGDDSVETLNFQKSRLGLADVYAKQYETEMLGQQTDAELQQDADRVELRKLFGKLMHKLDTLTNQNFTPRPVLDSALSKAARDGDAPAIRMEEAVPITVAAGGTEGNEVTKGPEKQKVREEMTGEEKAAVRGNRKAKRRQKAKESIEKGNVTVGDRRAREAKLIEKNKKEKAERKARKEGPTNDRAPRKIRTTALMAAAADSAGRDVRRSEAKRKEGRSDATAAGGSKRVKLQFRGEENEPTWEEVKCLLADPEAPVEQRYRALFYARSRDDSEAIEALYKVLEPETKSVLLRHEACYCIGQMEHGLEGAWKLENVMDDVDEHPMVRHEAIEGLAACGSVDSLEKIRPYLIHENEAIRDTATLAVESLENLKKTKDTDAQRSEFNTVDPIGAKARQHATKTEEAARHLMDPKARLSDRYAAMYQLRAATLPGSVSPDPEALKALARVLREDHSSALMRHELAFVVAQVAFDADKEMTLSSVKALIDSVKDTDEACMVRHESAVALGSVGGEEATKFLREYVQRPVNHNEDEAVVVESCKVALDAINFWSDMTTGTEESTAAVTAA</sequence>
<dbReference type="Gene3D" id="1.25.10.10">
    <property type="entry name" value="Leucine-rich Repeat Variant"/>
    <property type="match status" value="2"/>
</dbReference>
<protein>
    <submittedName>
        <fullName evidence="8">U3 small nucleolar ribonucleoprotein MPP10</fullName>
    </submittedName>
</protein>
<feature type="region of interest" description="Disordered" evidence="7">
    <location>
        <begin position="594"/>
        <end position="718"/>
    </location>
</feature>
<dbReference type="GO" id="GO:0006364">
    <property type="term" value="P:rRNA processing"/>
    <property type="evidence" value="ECO:0007669"/>
    <property type="project" value="UniProtKB-KW"/>
</dbReference>
<feature type="compositionally biased region" description="Basic and acidic residues" evidence="7">
    <location>
        <begin position="602"/>
        <end position="620"/>
    </location>
</feature>
<evidence type="ECO:0000256" key="7">
    <source>
        <dbReference type="SAM" id="MobiDB-lite"/>
    </source>
</evidence>
<feature type="compositionally biased region" description="Basic and acidic residues" evidence="7">
    <location>
        <begin position="694"/>
        <end position="710"/>
    </location>
</feature>
<evidence type="ECO:0000256" key="6">
    <source>
        <dbReference type="ARBA" id="ARBA00029455"/>
    </source>
</evidence>